<dbReference type="Proteomes" id="UP000612893">
    <property type="component" value="Unassembled WGS sequence"/>
</dbReference>
<dbReference type="PANTHER" id="PTHR44154">
    <property type="entry name" value="QUINONE OXIDOREDUCTASE"/>
    <property type="match status" value="1"/>
</dbReference>
<dbReference type="Pfam" id="PF08240">
    <property type="entry name" value="ADH_N"/>
    <property type="match status" value="1"/>
</dbReference>
<sequence>MKAAVIREFGPPEVLRIEELPEPRPGPQEVVVQVRAVRVGGLLDVGTRAGRNPFARITFPHVLGSDFAGEVVEVGSDDVQFAPGDRVAGVPFITCGLCHACSIGRDDACPKAQLIGVHRQGSYADLVAVPDRVLRRIPDNITFEQAAAMAVSGPVAVTQLQIAELKPGDWVLVTAAASGLGLVTSLVAKRLGARVIATSRKEWKREMLQDHGLEAVLDTESTEFVDRVGELTGGEGVAIAIDNTSSAALFAKLAAVLSRLGVIVTSGALAAETVPLDMRSLYLKSQSVIGIRTHTRAGLDGFWRLAQDGIEARVDKTYPLEDVVEAHRYVEAERNFGRVLLTVNSEAQRAPSTER</sequence>
<dbReference type="SUPFAM" id="SSF51735">
    <property type="entry name" value="NAD(P)-binding Rossmann-fold domains"/>
    <property type="match status" value="1"/>
</dbReference>
<dbReference type="AlphaFoldDB" id="A0A934K9Y7"/>
<dbReference type="EMBL" id="JAEKNR010000146">
    <property type="protein sequence ID" value="MBJ7599296.1"/>
    <property type="molecule type" value="Genomic_DNA"/>
</dbReference>
<proteinExistence type="predicted"/>
<dbReference type="Pfam" id="PF00107">
    <property type="entry name" value="ADH_zinc_N"/>
    <property type="match status" value="1"/>
</dbReference>
<evidence type="ECO:0000313" key="3">
    <source>
        <dbReference type="EMBL" id="MBJ7599296.1"/>
    </source>
</evidence>
<name>A0A934K9Y7_9BACT</name>
<dbReference type="PANTHER" id="PTHR44154:SF1">
    <property type="entry name" value="QUINONE OXIDOREDUCTASE"/>
    <property type="match status" value="1"/>
</dbReference>
<dbReference type="InterPro" id="IPR013149">
    <property type="entry name" value="ADH-like_C"/>
</dbReference>
<keyword evidence="4" id="KW-1185">Reference proteome</keyword>
<dbReference type="InterPro" id="IPR036291">
    <property type="entry name" value="NAD(P)-bd_dom_sf"/>
</dbReference>
<protein>
    <submittedName>
        <fullName evidence="3">Zinc-binding dehydrogenase</fullName>
    </submittedName>
</protein>
<dbReference type="InterPro" id="IPR051603">
    <property type="entry name" value="Zinc-ADH_QOR/CCCR"/>
</dbReference>
<comment type="caution">
    <text evidence="3">The sequence shown here is derived from an EMBL/GenBank/DDBJ whole genome shotgun (WGS) entry which is preliminary data.</text>
</comment>
<keyword evidence="1" id="KW-0521">NADP</keyword>
<evidence type="ECO:0000256" key="1">
    <source>
        <dbReference type="ARBA" id="ARBA00022857"/>
    </source>
</evidence>
<dbReference type="InterPro" id="IPR013154">
    <property type="entry name" value="ADH-like_N"/>
</dbReference>
<gene>
    <name evidence="3" type="ORF">JF922_14625</name>
</gene>
<dbReference type="InterPro" id="IPR011032">
    <property type="entry name" value="GroES-like_sf"/>
</dbReference>
<dbReference type="SMART" id="SM00829">
    <property type="entry name" value="PKS_ER"/>
    <property type="match status" value="1"/>
</dbReference>
<accession>A0A934K9Y7</accession>
<organism evidence="3 4">
    <name type="scientific">Candidatus Nephthysia bennettiae</name>
    <dbReference type="NCBI Taxonomy" id="3127016"/>
    <lineage>
        <taxon>Bacteria</taxon>
        <taxon>Bacillati</taxon>
        <taxon>Candidatus Dormiibacterota</taxon>
        <taxon>Candidatus Dormibacteria</taxon>
        <taxon>Candidatus Dormibacterales</taxon>
        <taxon>Candidatus Dormibacteraceae</taxon>
        <taxon>Candidatus Nephthysia</taxon>
    </lineage>
</organism>
<dbReference type="SUPFAM" id="SSF50129">
    <property type="entry name" value="GroES-like"/>
    <property type="match status" value="1"/>
</dbReference>
<reference evidence="3" key="1">
    <citation type="submission" date="2020-10" db="EMBL/GenBank/DDBJ databases">
        <title>Ca. Dormibacterota MAGs.</title>
        <authorList>
            <person name="Montgomery K."/>
        </authorList>
    </citation>
    <scope>NUCLEOTIDE SEQUENCE [LARGE SCALE GENOMIC DNA]</scope>
    <source>
        <strain evidence="3">SC8812_S17_10</strain>
    </source>
</reference>
<evidence type="ECO:0000259" key="2">
    <source>
        <dbReference type="SMART" id="SM00829"/>
    </source>
</evidence>
<evidence type="ECO:0000313" key="4">
    <source>
        <dbReference type="Proteomes" id="UP000612893"/>
    </source>
</evidence>
<dbReference type="InterPro" id="IPR020843">
    <property type="entry name" value="ER"/>
</dbReference>
<feature type="domain" description="Enoyl reductase (ER)" evidence="2">
    <location>
        <begin position="10"/>
        <end position="341"/>
    </location>
</feature>
<dbReference type="RefSeq" id="WP_338202791.1">
    <property type="nucleotide sequence ID" value="NZ_JAEKNR010000146.1"/>
</dbReference>
<dbReference type="Gene3D" id="3.90.180.10">
    <property type="entry name" value="Medium-chain alcohol dehydrogenases, catalytic domain"/>
    <property type="match status" value="1"/>
</dbReference>